<proteinExistence type="predicted"/>
<dbReference type="Gene3D" id="3.40.50.2000">
    <property type="entry name" value="Glycogen Phosphorylase B"/>
    <property type="match status" value="2"/>
</dbReference>
<feature type="domain" description="Glycosyltransferase subfamily 4-like N-terminal" evidence="1">
    <location>
        <begin position="21"/>
        <end position="172"/>
    </location>
</feature>
<dbReference type="InterPro" id="IPR028098">
    <property type="entry name" value="Glyco_trans_4-like_N"/>
</dbReference>
<dbReference type="CDD" id="cd03808">
    <property type="entry name" value="GT4_CapM-like"/>
    <property type="match status" value="1"/>
</dbReference>
<keyword evidence="2" id="KW-0808">Transferase</keyword>
<name>A0A853H2F9_9BURK</name>
<dbReference type="RefSeq" id="WP_130038485.1">
    <property type="nucleotide sequence ID" value="NZ_JACCEV010000001.1"/>
</dbReference>
<protein>
    <submittedName>
        <fullName evidence="2">Glycosyltransferase family 4 protein</fullName>
    </submittedName>
</protein>
<dbReference type="PANTHER" id="PTHR12526:SF638">
    <property type="entry name" value="SPORE COAT PROTEIN SA"/>
    <property type="match status" value="1"/>
</dbReference>
<dbReference type="OrthoDB" id="9775208at2"/>
<dbReference type="Proteomes" id="UP000554144">
    <property type="component" value="Unassembled WGS sequence"/>
</dbReference>
<reference evidence="2 3" key="1">
    <citation type="submission" date="2020-07" db="EMBL/GenBank/DDBJ databases">
        <title>Taxonomic revisions and descriptions of new bacterial species based on genomic comparisons in the high-G+C-content subgroup of the family Alcaligenaceae.</title>
        <authorList>
            <person name="Szabo A."/>
            <person name="Felfoldi T."/>
        </authorList>
    </citation>
    <scope>NUCLEOTIDE SEQUENCE [LARGE SCALE GENOMIC DNA]</scope>
    <source>
        <strain evidence="2 3">DSM 25667</strain>
    </source>
</reference>
<keyword evidence="3" id="KW-1185">Reference proteome</keyword>
<dbReference type="Pfam" id="PF13692">
    <property type="entry name" value="Glyco_trans_1_4"/>
    <property type="match status" value="1"/>
</dbReference>
<dbReference type="AlphaFoldDB" id="A0A853H2F9"/>
<dbReference type="Pfam" id="PF13439">
    <property type="entry name" value="Glyco_transf_4"/>
    <property type="match status" value="1"/>
</dbReference>
<sequence length="373" mass="41468">MQTIVIIAHHAVSLLNFRGLLIRDLVKAGNRVYCLAPDYDAVTRRALQARGATPVDYGLQRTGMNPLRDVRDVARLTRTLRRLRPDVVFSFSTKPMVYGTVAAWLARVPRRVAMVEGAGYVFTTTTSRQTWRRRALRGMVEKLYRFALQRAHRVIFLNPDDLGEFVGLGLVPAGRAALLGGIGVDLDAWRLAPPVVAPIRFLLVARLLREKGIFEYVAAARQILQQYPQSEFVLLGGLDTNPGGLSRLEVQAWVDEGVLQWPGHVPVRSWIEQASVFVLPSYREGVPLSTQEAMAMGRPVITTDVPGCRQTVEEGVNGYIVPVCDVDALASAMCRFIDAPEQISVMGQASREIAERDFDVRSINKTLMGYLLK</sequence>
<dbReference type="GO" id="GO:0016757">
    <property type="term" value="F:glycosyltransferase activity"/>
    <property type="evidence" value="ECO:0007669"/>
    <property type="project" value="TreeGrafter"/>
</dbReference>
<evidence type="ECO:0000313" key="2">
    <source>
        <dbReference type="EMBL" id="NYT84344.1"/>
    </source>
</evidence>
<comment type="caution">
    <text evidence="2">The sequence shown here is derived from an EMBL/GenBank/DDBJ whole genome shotgun (WGS) entry which is preliminary data.</text>
</comment>
<dbReference type="EMBL" id="JACCEV010000001">
    <property type="protein sequence ID" value="NYT84344.1"/>
    <property type="molecule type" value="Genomic_DNA"/>
</dbReference>
<dbReference type="PANTHER" id="PTHR12526">
    <property type="entry name" value="GLYCOSYLTRANSFERASE"/>
    <property type="match status" value="1"/>
</dbReference>
<organism evidence="2 3">
    <name type="scientific">Pollutimonas harenae</name>
    <dbReference type="NCBI Taxonomy" id="657015"/>
    <lineage>
        <taxon>Bacteria</taxon>
        <taxon>Pseudomonadati</taxon>
        <taxon>Pseudomonadota</taxon>
        <taxon>Betaproteobacteria</taxon>
        <taxon>Burkholderiales</taxon>
        <taxon>Alcaligenaceae</taxon>
        <taxon>Pollutimonas</taxon>
    </lineage>
</organism>
<evidence type="ECO:0000259" key="1">
    <source>
        <dbReference type="Pfam" id="PF13439"/>
    </source>
</evidence>
<dbReference type="SUPFAM" id="SSF53756">
    <property type="entry name" value="UDP-Glycosyltransferase/glycogen phosphorylase"/>
    <property type="match status" value="1"/>
</dbReference>
<evidence type="ECO:0000313" key="3">
    <source>
        <dbReference type="Proteomes" id="UP000554144"/>
    </source>
</evidence>
<gene>
    <name evidence="2" type="ORF">H0A62_01900</name>
</gene>
<accession>A0A853H2F9</accession>